<evidence type="ECO:0000256" key="8">
    <source>
        <dbReference type="ARBA" id="ARBA00023049"/>
    </source>
</evidence>
<evidence type="ECO:0000256" key="6">
    <source>
        <dbReference type="ARBA" id="ARBA00022801"/>
    </source>
</evidence>
<evidence type="ECO:0000256" key="7">
    <source>
        <dbReference type="ARBA" id="ARBA00022833"/>
    </source>
</evidence>
<sequence>MRNWTTTSTEHSNLIDKALVDNMELLVSNSTNICEDFQCKEKVGDILQQMDHSVDSCEDFYQFACGRSTRKTMLSAKMKLLRKTLDNPPNNLQAEHFRRFVKSCVQFQYGFEYGYQEKIEQILSTNIRSNNLTVLLASLMARQTTPFFEVRFDLISTSEGFGLQLLPPSDFYNTAILQNWSIESEMKEYCMSISSITHAESNLKSAYEKYKSCVEKATIREMKDFLFITRNESKRIEHSNKGDDFPLNMKRIPDIDIQFALTNQRYTKTDIASLNKKYSSIDWGVFFNVMFHNKFKQSMPIYLYMQNSYFDDVMAELKNRLTNDEDEVLHKVKQFYQFQFYQSLVVSKPNPENFCIKQAQDLMPEITESIFAAEFHQTLAIDRVKTVFQLLKDKFVRLLTDGIIGMENHTKRYLKARLRNLKLSFFGSDWNNKKDPLPLPGNDYISYLLVSLDARRCLIDQPINPNLTFSQYEYPAVIPNSETVFVSNNFLYRILKDDQNPAYITELYLRFHLSRAIAGFLDEVTGRIDTSFWTEFKDSLRSNLEISEGSRNWNGQQITYNEDPGRWKKLVNASASELLADNLALQIAFDDFSSYAGNDRLPWIANDLTTKQQFFILIAQDYCQPLTLTEMAQKLYESPNIPNVFRVTTMMSNSKDFEATFKCARGSGMNPEEKTEIKTFKPQESFFLISK</sequence>
<dbReference type="PANTHER" id="PTHR11733">
    <property type="entry name" value="ZINC METALLOPROTEASE FAMILY M13 NEPRILYSIN-RELATED"/>
    <property type="match status" value="1"/>
</dbReference>
<gene>
    <name evidence="9" type="ORF">YQE_11393</name>
</gene>
<dbReference type="InterPro" id="IPR024079">
    <property type="entry name" value="MetalloPept_cat_dom_sf"/>
</dbReference>
<dbReference type="Pfam" id="PF01431">
    <property type="entry name" value="Peptidase_M13"/>
    <property type="match status" value="1"/>
</dbReference>
<evidence type="ECO:0000256" key="4">
    <source>
        <dbReference type="ARBA" id="ARBA00022670"/>
    </source>
</evidence>
<dbReference type="GO" id="GO:0016485">
    <property type="term" value="P:protein processing"/>
    <property type="evidence" value="ECO:0007669"/>
    <property type="project" value="TreeGrafter"/>
</dbReference>
<evidence type="ECO:0000256" key="3">
    <source>
        <dbReference type="ARBA" id="ARBA00007357"/>
    </source>
</evidence>
<comment type="subcellular location">
    <subcellularLocation>
        <location evidence="2">Cell membrane</location>
        <topology evidence="2">Single-pass type II membrane protein</topology>
    </subcellularLocation>
</comment>
<accession>N6SW22</accession>
<dbReference type="OrthoDB" id="5808441at2759"/>
<keyword evidence="5" id="KW-0479">Metal-binding</keyword>
<dbReference type="Pfam" id="PF05649">
    <property type="entry name" value="Peptidase_M13_N"/>
    <property type="match status" value="1"/>
</dbReference>
<dbReference type="EMBL" id="KB741248">
    <property type="protein sequence ID" value="ENN71959.1"/>
    <property type="molecule type" value="Genomic_DNA"/>
</dbReference>
<feature type="non-terminal residue" evidence="9">
    <location>
        <position position="1"/>
    </location>
</feature>
<dbReference type="InterPro" id="IPR018497">
    <property type="entry name" value="Peptidase_M13_C"/>
</dbReference>
<keyword evidence="4" id="KW-0645">Protease</keyword>
<comment type="cofactor">
    <cofactor evidence="1">
        <name>Zn(2+)</name>
        <dbReference type="ChEBI" id="CHEBI:29105"/>
    </cofactor>
</comment>
<organism evidence="9">
    <name type="scientific">Dendroctonus ponderosae</name>
    <name type="common">Mountain pine beetle</name>
    <dbReference type="NCBI Taxonomy" id="77166"/>
    <lineage>
        <taxon>Eukaryota</taxon>
        <taxon>Metazoa</taxon>
        <taxon>Ecdysozoa</taxon>
        <taxon>Arthropoda</taxon>
        <taxon>Hexapoda</taxon>
        <taxon>Insecta</taxon>
        <taxon>Pterygota</taxon>
        <taxon>Neoptera</taxon>
        <taxon>Endopterygota</taxon>
        <taxon>Coleoptera</taxon>
        <taxon>Polyphaga</taxon>
        <taxon>Cucujiformia</taxon>
        <taxon>Curculionidae</taxon>
        <taxon>Scolytinae</taxon>
        <taxon>Dendroctonus</taxon>
    </lineage>
</organism>
<dbReference type="HOGENOM" id="CLU_006187_4_3_1"/>
<dbReference type="AlphaFoldDB" id="N6SW22"/>
<reference evidence="9" key="1">
    <citation type="journal article" date="2013" name="Genome Biol.">
        <title>Draft genome of the mountain pine beetle, Dendroctonus ponderosae Hopkins, a major forest pest.</title>
        <authorList>
            <person name="Keeling C.I."/>
            <person name="Yuen M.M."/>
            <person name="Liao N.Y."/>
            <person name="Docking T.R."/>
            <person name="Chan S.K."/>
            <person name="Taylor G.A."/>
            <person name="Palmquist D.L."/>
            <person name="Jackman S.D."/>
            <person name="Nguyen A."/>
            <person name="Li M."/>
            <person name="Henderson H."/>
            <person name="Janes J.K."/>
            <person name="Zhao Y."/>
            <person name="Pandoh P."/>
            <person name="Moore R."/>
            <person name="Sperling F.A."/>
            <person name="Huber D.P."/>
            <person name="Birol I."/>
            <person name="Jones S.J."/>
            <person name="Bohlmann J."/>
        </authorList>
    </citation>
    <scope>NUCLEOTIDE SEQUENCE</scope>
</reference>
<proteinExistence type="inferred from homology"/>
<dbReference type="SUPFAM" id="SSF55486">
    <property type="entry name" value="Metalloproteases ('zincins'), catalytic domain"/>
    <property type="match status" value="2"/>
</dbReference>
<evidence type="ECO:0000256" key="2">
    <source>
        <dbReference type="ARBA" id="ARBA00004401"/>
    </source>
</evidence>
<dbReference type="PANTHER" id="PTHR11733:SF240">
    <property type="entry name" value="GH14155P-RELATED"/>
    <property type="match status" value="1"/>
</dbReference>
<comment type="similarity">
    <text evidence="3">Belongs to the peptidase M13 family.</text>
</comment>
<protein>
    <submittedName>
        <fullName evidence="9">Uncharacterized protein</fullName>
    </submittedName>
</protein>
<dbReference type="PROSITE" id="PS51885">
    <property type="entry name" value="NEPRILYSIN"/>
    <property type="match status" value="1"/>
</dbReference>
<name>N6SW22_DENPD</name>
<evidence type="ECO:0000313" key="9">
    <source>
        <dbReference type="EMBL" id="ENN71959.1"/>
    </source>
</evidence>
<dbReference type="GO" id="GO:0004222">
    <property type="term" value="F:metalloendopeptidase activity"/>
    <property type="evidence" value="ECO:0007669"/>
    <property type="project" value="InterPro"/>
</dbReference>
<keyword evidence="8" id="KW-0482">Metalloprotease</keyword>
<dbReference type="GO" id="GO:0046872">
    <property type="term" value="F:metal ion binding"/>
    <property type="evidence" value="ECO:0007669"/>
    <property type="project" value="UniProtKB-KW"/>
</dbReference>
<dbReference type="GO" id="GO:0005886">
    <property type="term" value="C:plasma membrane"/>
    <property type="evidence" value="ECO:0007669"/>
    <property type="project" value="UniProtKB-SubCell"/>
</dbReference>
<evidence type="ECO:0000256" key="5">
    <source>
        <dbReference type="ARBA" id="ARBA00022723"/>
    </source>
</evidence>
<dbReference type="Gene3D" id="3.40.390.10">
    <property type="entry name" value="Collagenase (Catalytic Domain)"/>
    <property type="match status" value="2"/>
</dbReference>
<keyword evidence="6" id="KW-0378">Hydrolase</keyword>
<dbReference type="OMA" id="WIISEAN"/>
<dbReference type="InterPro" id="IPR008753">
    <property type="entry name" value="Peptidase_M13_N"/>
</dbReference>
<dbReference type="InterPro" id="IPR000718">
    <property type="entry name" value="Peptidase_M13"/>
</dbReference>
<evidence type="ECO:0000256" key="1">
    <source>
        <dbReference type="ARBA" id="ARBA00001947"/>
    </source>
</evidence>
<keyword evidence="7" id="KW-0862">Zinc</keyword>